<evidence type="ECO:0000313" key="4">
    <source>
        <dbReference type="Proteomes" id="UP000726737"/>
    </source>
</evidence>
<feature type="signal peptide" evidence="2">
    <location>
        <begin position="1"/>
        <end position="22"/>
    </location>
</feature>
<dbReference type="OrthoDB" id="10429405at2759"/>
<evidence type="ECO:0000313" key="3">
    <source>
        <dbReference type="EMBL" id="KAG0256716.1"/>
    </source>
</evidence>
<accession>A0A9P6Q1S1</accession>
<protein>
    <submittedName>
        <fullName evidence="3">Uncharacterized protein</fullName>
    </submittedName>
</protein>
<comment type="caution">
    <text evidence="3">The sequence shown here is derived from an EMBL/GenBank/DDBJ whole genome shotgun (WGS) entry which is preliminary data.</text>
</comment>
<dbReference type="Proteomes" id="UP000726737">
    <property type="component" value="Unassembled WGS sequence"/>
</dbReference>
<evidence type="ECO:0000256" key="1">
    <source>
        <dbReference type="SAM" id="MobiDB-lite"/>
    </source>
</evidence>
<dbReference type="EMBL" id="JAAAJA010000286">
    <property type="protein sequence ID" value="KAG0256716.1"/>
    <property type="molecule type" value="Genomic_DNA"/>
</dbReference>
<sequence length="99" mass="10270">MKISSKHIIVLLFSAMATMTDAAVPGLRRQDAVESSTTVFATHAPPNTSNIAGESATTTQFVRRQDAALTTAGASAAPTPMSATRPEIGGHIRPVPTPI</sequence>
<keyword evidence="2" id="KW-0732">Signal</keyword>
<organism evidence="3 4">
    <name type="scientific">Mortierella polycephala</name>
    <dbReference type="NCBI Taxonomy" id="41804"/>
    <lineage>
        <taxon>Eukaryota</taxon>
        <taxon>Fungi</taxon>
        <taxon>Fungi incertae sedis</taxon>
        <taxon>Mucoromycota</taxon>
        <taxon>Mortierellomycotina</taxon>
        <taxon>Mortierellomycetes</taxon>
        <taxon>Mortierellales</taxon>
        <taxon>Mortierellaceae</taxon>
        <taxon>Mortierella</taxon>
    </lineage>
</organism>
<proteinExistence type="predicted"/>
<name>A0A9P6Q1S1_9FUNG</name>
<evidence type="ECO:0000256" key="2">
    <source>
        <dbReference type="SAM" id="SignalP"/>
    </source>
</evidence>
<reference evidence="3" key="1">
    <citation type="journal article" date="2020" name="Fungal Divers.">
        <title>Resolving the Mortierellaceae phylogeny through synthesis of multi-gene phylogenetics and phylogenomics.</title>
        <authorList>
            <person name="Vandepol N."/>
            <person name="Liber J."/>
            <person name="Desiro A."/>
            <person name="Na H."/>
            <person name="Kennedy M."/>
            <person name="Barry K."/>
            <person name="Grigoriev I.V."/>
            <person name="Miller A.N."/>
            <person name="O'Donnell K."/>
            <person name="Stajich J.E."/>
            <person name="Bonito G."/>
        </authorList>
    </citation>
    <scope>NUCLEOTIDE SEQUENCE</scope>
    <source>
        <strain evidence="3">KOD948</strain>
    </source>
</reference>
<feature type="region of interest" description="Disordered" evidence="1">
    <location>
        <begin position="70"/>
        <end position="99"/>
    </location>
</feature>
<dbReference type="AlphaFoldDB" id="A0A9P6Q1S1"/>
<gene>
    <name evidence="3" type="ORF">BG011_004352</name>
</gene>
<keyword evidence="4" id="KW-1185">Reference proteome</keyword>
<feature type="compositionally biased region" description="Low complexity" evidence="1">
    <location>
        <begin position="70"/>
        <end position="84"/>
    </location>
</feature>
<feature type="chain" id="PRO_5040362546" evidence="2">
    <location>
        <begin position="23"/>
        <end position="99"/>
    </location>
</feature>